<name>A0A9Q1JFM2_9CARY</name>
<evidence type="ECO:0000256" key="4">
    <source>
        <dbReference type="ARBA" id="ARBA00022833"/>
    </source>
</evidence>
<evidence type="ECO:0000259" key="7">
    <source>
        <dbReference type="PROSITE" id="PS50966"/>
    </source>
</evidence>
<evidence type="ECO:0000256" key="6">
    <source>
        <dbReference type="RuleBase" id="RU367018"/>
    </source>
</evidence>
<evidence type="ECO:0000256" key="1">
    <source>
        <dbReference type="ARBA" id="ARBA00005889"/>
    </source>
</evidence>
<dbReference type="InterPro" id="IPR007527">
    <property type="entry name" value="Znf_SWIM"/>
</dbReference>
<dbReference type="SMART" id="SM00575">
    <property type="entry name" value="ZnF_PMZ"/>
    <property type="match status" value="1"/>
</dbReference>
<feature type="domain" description="SWIM-type" evidence="7">
    <location>
        <begin position="94"/>
        <end position="125"/>
    </location>
</feature>
<dbReference type="PROSITE" id="PS50966">
    <property type="entry name" value="ZF_SWIM"/>
    <property type="match status" value="1"/>
</dbReference>
<dbReference type="InterPro" id="IPR031052">
    <property type="entry name" value="FHY3/FAR1"/>
</dbReference>
<proteinExistence type="inferred from homology"/>
<dbReference type="EMBL" id="JAKOGI010002248">
    <property type="protein sequence ID" value="KAJ8422462.1"/>
    <property type="molecule type" value="Genomic_DNA"/>
</dbReference>
<keyword evidence="4 6" id="KW-0862">Zinc</keyword>
<keyword evidence="9" id="KW-1185">Reference proteome</keyword>
<keyword evidence="2 6" id="KW-0479">Metal-binding</keyword>
<sequence length="261" mass="30073">MRFDCAIEIQQEKEGEYDNANSSSMPQLMIDSELEKHGRNVYIHKNFYIFQEELWSCCVDCVITKLYEDDGIREFTIQDKGKECYKSTREVIYYTSAYEAKCSCKMFQLEGIPCRHILVALRGDFLKEIPRSLFLNRWTKTASRQPIFNDRESNKEDLKIVIEMCNDMKKKMAVSGAKAISKTKDLESFVGCSHLDEIEIHPSNPSNAKGSGKRIKGGKEVAMEQQQKLQRHCSVCGQCAYHDARNCSVKEKKSSIQEDIF</sequence>
<protein>
    <recommendedName>
        <fullName evidence="6">Protein FAR1-RELATED SEQUENCE</fullName>
    </recommendedName>
</protein>
<reference evidence="8" key="1">
    <citation type="submission" date="2022-04" db="EMBL/GenBank/DDBJ databases">
        <title>Carnegiea gigantea Genome sequencing and assembly v2.</title>
        <authorList>
            <person name="Copetti D."/>
            <person name="Sanderson M.J."/>
            <person name="Burquez A."/>
            <person name="Wojciechowski M.F."/>
        </authorList>
    </citation>
    <scope>NUCLEOTIDE SEQUENCE</scope>
    <source>
        <strain evidence="8">SGP5-SGP5p</strain>
        <tissue evidence="8">Aerial part</tissue>
    </source>
</reference>
<evidence type="ECO:0000256" key="5">
    <source>
        <dbReference type="PROSITE-ProRule" id="PRU00325"/>
    </source>
</evidence>
<organism evidence="8 9">
    <name type="scientific">Carnegiea gigantea</name>
    <dbReference type="NCBI Taxonomy" id="171969"/>
    <lineage>
        <taxon>Eukaryota</taxon>
        <taxon>Viridiplantae</taxon>
        <taxon>Streptophyta</taxon>
        <taxon>Embryophyta</taxon>
        <taxon>Tracheophyta</taxon>
        <taxon>Spermatophyta</taxon>
        <taxon>Magnoliopsida</taxon>
        <taxon>eudicotyledons</taxon>
        <taxon>Gunneridae</taxon>
        <taxon>Pentapetalae</taxon>
        <taxon>Caryophyllales</taxon>
        <taxon>Cactineae</taxon>
        <taxon>Cactaceae</taxon>
        <taxon>Cactoideae</taxon>
        <taxon>Echinocereeae</taxon>
        <taxon>Carnegiea</taxon>
    </lineage>
</organism>
<comment type="caution">
    <text evidence="8">The sequence shown here is derived from an EMBL/GenBank/DDBJ whole genome shotgun (WGS) entry which is preliminary data.</text>
</comment>
<dbReference type="Proteomes" id="UP001153076">
    <property type="component" value="Unassembled WGS sequence"/>
</dbReference>
<evidence type="ECO:0000256" key="3">
    <source>
        <dbReference type="ARBA" id="ARBA00022771"/>
    </source>
</evidence>
<dbReference type="InterPro" id="IPR006564">
    <property type="entry name" value="Znf_PMZ"/>
</dbReference>
<dbReference type="OrthoDB" id="1738432at2759"/>
<comment type="similarity">
    <text evidence="1 6">Belongs to the FHY3/FAR1 family.</text>
</comment>
<evidence type="ECO:0000313" key="8">
    <source>
        <dbReference type="EMBL" id="KAJ8422462.1"/>
    </source>
</evidence>
<dbReference type="Pfam" id="PF04434">
    <property type="entry name" value="SWIM"/>
    <property type="match status" value="1"/>
</dbReference>
<gene>
    <name evidence="8" type="ORF">Cgig2_011974</name>
</gene>
<dbReference type="GO" id="GO:0008270">
    <property type="term" value="F:zinc ion binding"/>
    <property type="evidence" value="ECO:0007669"/>
    <property type="project" value="UniProtKB-UniRule"/>
</dbReference>
<accession>A0A9Q1JFM2</accession>
<comment type="subcellular location">
    <subcellularLocation>
        <location evidence="6">Nucleus</location>
    </subcellularLocation>
</comment>
<dbReference type="AlphaFoldDB" id="A0A9Q1JFM2"/>
<keyword evidence="3 5" id="KW-0863">Zinc-finger</keyword>
<keyword evidence="6" id="KW-0539">Nucleus</keyword>
<dbReference type="GO" id="GO:0006355">
    <property type="term" value="P:regulation of DNA-templated transcription"/>
    <property type="evidence" value="ECO:0007669"/>
    <property type="project" value="UniProtKB-UniRule"/>
</dbReference>
<evidence type="ECO:0000256" key="2">
    <source>
        <dbReference type="ARBA" id="ARBA00022723"/>
    </source>
</evidence>
<evidence type="ECO:0000313" key="9">
    <source>
        <dbReference type="Proteomes" id="UP001153076"/>
    </source>
</evidence>
<comment type="function">
    <text evidence="6">Putative transcription activator involved in regulating light control of development.</text>
</comment>
<dbReference type="PANTHER" id="PTHR31669">
    <property type="entry name" value="PROTEIN FAR1-RELATED SEQUENCE 10-RELATED"/>
    <property type="match status" value="1"/>
</dbReference>
<dbReference type="PANTHER" id="PTHR31669:SF306">
    <property type="entry name" value="PROTEIN FAR1-RELATED SEQUENCE"/>
    <property type="match status" value="1"/>
</dbReference>
<dbReference type="GO" id="GO:0005634">
    <property type="term" value="C:nucleus"/>
    <property type="evidence" value="ECO:0007669"/>
    <property type="project" value="UniProtKB-SubCell"/>
</dbReference>